<dbReference type="AlphaFoldDB" id="A0A9P6T6T1"/>
<dbReference type="Proteomes" id="UP000886653">
    <property type="component" value="Unassembled WGS sequence"/>
</dbReference>
<protein>
    <recommendedName>
        <fullName evidence="4">DUF1168-domain-containing protein</fullName>
    </recommendedName>
</protein>
<evidence type="ECO:0008006" key="4">
    <source>
        <dbReference type="Google" id="ProtNLM"/>
    </source>
</evidence>
<name>A0A9P6T6T1_9BASI</name>
<dbReference type="GO" id="GO:0019901">
    <property type="term" value="F:protein kinase binding"/>
    <property type="evidence" value="ECO:0007669"/>
    <property type="project" value="TreeGrafter"/>
</dbReference>
<feature type="compositionally biased region" description="Basic residues" evidence="1">
    <location>
        <begin position="181"/>
        <end position="197"/>
    </location>
</feature>
<evidence type="ECO:0000313" key="2">
    <source>
        <dbReference type="EMBL" id="KAG0140875.1"/>
    </source>
</evidence>
<proteinExistence type="predicted"/>
<feature type="compositionally biased region" description="Acidic residues" evidence="1">
    <location>
        <begin position="249"/>
        <end position="259"/>
    </location>
</feature>
<organism evidence="2 3">
    <name type="scientific">Cronartium quercuum f. sp. fusiforme G11</name>
    <dbReference type="NCBI Taxonomy" id="708437"/>
    <lineage>
        <taxon>Eukaryota</taxon>
        <taxon>Fungi</taxon>
        <taxon>Dikarya</taxon>
        <taxon>Basidiomycota</taxon>
        <taxon>Pucciniomycotina</taxon>
        <taxon>Pucciniomycetes</taxon>
        <taxon>Pucciniales</taxon>
        <taxon>Coleosporiaceae</taxon>
        <taxon>Cronartium</taxon>
    </lineage>
</organism>
<evidence type="ECO:0000256" key="1">
    <source>
        <dbReference type="SAM" id="MobiDB-lite"/>
    </source>
</evidence>
<dbReference type="InterPro" id="IPR009548">
    <property type="entry name" value="Prkrip1"/>
</dbReference>
<reference evidence="2" key="1">
    <citation type="submission" date="2013-11" db="EMBL/GenBank/DDBJ databases">
        <title>Genome sequence of the fusiform rust pathogen reveals effectors for host alternation and coevolution with pine.</title>
        <authorList>
            <consortium name="DOE Joint Genome Institute"/>
            <person name="Smith K."/>
            <person name="Pendleton A."/>
            <person name="Kubisiak T."/>
            <person name="Anderson C."/>
            <person name="Salamov A."/>
            <person name="Aerts A."/>
            <person name="Riley R."/>
            <person name="Clum A."/>
            <person name="Lindquist E."/>
            <person name="Ence D."/>
            <person name="Campbell M."/>
            <person name="Kronenberg Z."/>
            <person name="Feau N."/>
            <person name="Dhillon B."/>
            <person name="Hamelin R."/>
            <person name="Burleigh J."/>
            <person name="Smith J."/>
            <person name="Yandell M."/>
            <person name="Nelson C."/>
            <person name="Grigoriev I."/>
            <person name="Davis J."/>
        </authorList>
    </citation>
    <scope>NUCLEOTIDE SEQUENCE</scope>
    <source>
        <strain evidence="2">G11</strain>
    </source>
</reference>
<dbReference type="GO" id="GO:0004860">
    <property type="term" value="F:protein kinase inhibitor activity"/>
    <property type="evidence" value="ECO:0007669"/>
    <property type="project" value="TreeGrafter"/>
</dbReference>
<feature type="compositionally biased region" description="Polar residues" evidence="1">
    <location>
        <begin position="43"/>
        <end position="52"/>
    </location>
</feature>
<feature type="region of interest" description="Disordered" evidence="1">
    <location>
        <begin position="31"/>
        <end position="274"/>
    </location>
</feature>
<comment type="caution">
    <text evidence="2">The sequence shown here is derived from an EMBL/GenBank/DDBJ whole genome shotgun (WGS) entry which is preliminary data.</text>
</comment>
<gene>
    <name evidence="2" type="ORF">CROQUDRAFT_99487</name>
</gene>
<dbReference type="Pfam" id="PF06658">
    <property type="entry name" value="DUF1168"/>
    <property type="match status" value="1"/>
</dbReference>
<accession>A0A9P6T6T1</accession>
<evidence type="ECO:0000313" key="3">
    <source>
        <dbReference type="Proteomes" id="UP000886653"/>
    </source>
</evidence>
<dbReference type="GO" id="GO:0003725">
    <property type="term" value="F:double-stranded RNA binding"/>
    <property type="evidence" value="ECO:0007669"/>
    <property type="project" value="InterPro"/>
</dbReference>
<dbReference type="GO" id="GO:0005730">
    <property type="term" value="C:nucleolus"/>
    <property type="evidence" value="ECO:0007669"/>
    <property type="project" value="TreeGrafter"/>
</dbReference>
<dbReference type="EMBL" id="MU167414">
    <property type="protein sequence ID" value="KAG0140875.1"/>
    <property type="molecule type" value="Genomic_DNA"/>
</dbReference>
<dbReference type="OrthoDB" id="10067079at2759"/>
<feature type="compositionally biased region" description="Basic and acidic residues" evidence="1">
    <location>
        <begin position="143"/>
        <end position="180"/>
    </location>
</feature>
<keyword evidence="3" id="KW-1185">Reference proteome</keyword>
<feature type="compositionally biased region" description="Basic and acidic residues" evidence="1">
    <location>
        <begin position="107"/>
        <end position="120"/>
    </location>
</feature>
<sequence>MGESRVRVGCGGVPDAPVRGPAYLHWVDGQTSRPRQLVIRRTVSPSLQGNQKDSIDGPSNDAKRKKAKIDPEFLPANKHAPTPLEKQRAQVARLLQDPTREIQLPKPPKEKNLRAPREMMKNVQGSSAGAGSGEFHVYKQSRRREYERLRLMDEHELKEKERIEFETKQAELKAQAESKTNKNRARRQKRKQHRVKKKDTQTETAATAGGSHSESDEDSDEGSDSQQKRRKLGAAPFAEGITFKSQNKDDEEDESDGDEAEKKKIADPTPSILIADLSAPDVPVIEPKGLTIIEDEW</sequence>
<dbReference type="PANTHER" id="PTHR13507:SF0">
    <property type="entry name" value="PRKR-INTERACTING PROTEIN 1"/>
    <property type="match status" value="1"/>
</dbReference>
<dbReference type="PANTHER" id="PTHR13507">
    <property type="entry name" value="PRKR-INTERACTING PROTEIN 1"/>
    <property type="match status" value="1"/>
</dbReference>